<feature type="chain" id="PRO_5001701745" description="Glucanase" evidence="10">
    <location>
        <begin position="17"/>
        <end position="425"/>
    </location>
</feature>
<evidence type="ECO:0000313" key="12">
    <source>
        <dbReference type="Proteomes" id="UP000027730"/>
    </source>
</evidence>
<dbReference type="PRINTS" id="PR00734">
    <property type="entry name" value="GLHYDRLASE7"/>
</dbReference>
<accession>A0A074WUT9</accession>
<dbReference type="STRING" id="1043004.A0A074WUT9"/>
<dbReference type="EC" id="3.2.1.-" evidence="9"/>
<dbReference type="AlphaFoldDB" id="A0A074WUT9"/>
<keyword evidence="10" id="KW-0732">Signal</keyword>
<dbReference type="Proteomes" id="UP000027730">
    <property type="component" value="Unassembled WGS sequence"/>
</dbReference>
<reference evidence="11 12" key="1">
    <citation type="journal article" date="2014" name="BMC Genomics">
        <title>Genome sequencing of four Aureobasidium pullulans varieties: biotechnological potential, stress tolerance, and description of new species.</title>
        <authorList>
            <person name="Gostin Ar C."/>
            <person name="Ohm R.A."/>
            <person name="Kogej T."/>
            <person name="Sonjak S."/>
            <person name="Turk M."/>
            <person name="Zajc J."/>
            <person name="Zalar P."/>
            <person name="Grube M."/>
            <person name="Sun H."/>
            <person name="Han J."/>
            <person name="Sharma A."/>
            <person name="Chiniquy J."/>
            <person name="Ngan C.Y."/>
            <person name="Lipzen A."/>
            <person name="Barry K."/>
            <person name="Grigoriev I.V."/>
            <person name="Gunde-Cimerman N."/>
        </authorList>
    </citation>
    <scope>NUCLEOTIDE SEQUENCE [LARGE SCALE GENOMIC DNA]</scope>
    <source>
        <strain evidence="11 12">CBS 147.97</strain>
    </source>
</reference>
<dbReference type="OrthoDB" id="412382at2759"/>
<keyword evidence="12" id="KW-1185">Reference proteome</keyword>
<evidence type="ECO:0000313" key="11">
    <source>
        <dbReference type="EMBL" id="KEQ76985.1"/>
    </source>
</evidence>
<dbReference type="PANTHER" id="PTHR33753:SF1">
    <property type="entry name" value="ENDO-BETA-1,4-GLUCANASE CELB"/>
    <property type="match status" value="1"/>
</dbReference>
<evidence type="ECO:0000256" key="4">
    <source>
        <dbReference type="ARBA" id="ARBA00023001"/>
    </source>
</evidence>
<evidence type="ECO:0000256" key="1">
    <source>
        <dbReference type="ARBA" id="ARBA00000966"/>
    </source>
</evidence>
<dbReference type="Gene3D" id="2.70.100.10">
    <property type="entry name" value="Glycoside hydrolase, family 7, domain"/>
    <property type="match status" value="1"/>
</dbReference>
<dbReference type="InterPro" id="IPR001722">
    <property type="entry name" value="Glyco_hydro_7"/>
</dbReference>
<gene>
    <name evidence="11" type="ORF">M436DRAFT_60777</name>
</gene>
<evidence type="ECO:0000256" key="2">
    <source>
        <dbReference type="ARBA" id="ARBA00006044"/>
    </source>
</evidence>
<organism evidence="11 12">
    <name type="scientific">Aureobasidium namibiae CBS 147.97</name>
    <dbReference type="NCBI Taxonomy" id="1043004"/>
    <lineage>
        <taxon>Eukaryota</taxon>
        <taxon>Fungi</taxon>
        <taxon>Dikarya</taxon>
        <taxon>Ascomycota</taxon>
        <taxon>Pezizomycotina</taxon>
        <taxon>Dothideomycetes</taxon>
        <taxon>Dothideomycetidae</taxon>
        <taxon>Dothideales</taxon>
        <taxon>Saccotheciaceae</taxon>
        <taxon>Aureobasidium</taxon>
    </lineage>
</organism>
<evidence type="ECO:0000256" key="5">
    <source>
        <dbReference type="ARBA" id="ARBA00023180"/>
    </source>
</evidence>
<evidence type="ECO:0000256" key="9">
    <source>
        <dbReference type="RuleBase" id="RU361164"/>
    </source>
</evidence>
<dbReference type="InterPro" id="IPR013320">
    <property type="entry name" value="ConA-like_dom_sf"/>
</dbReference>
<keyword evidence="7 9" id="KW-0326">Glycosidase</keyword>
<dbReference type="EMBL" id="KL584703">
    <property type="protein sequence ID" value="KEQ76985.1"/>
    <property type="molecule type" value="Genomic_DNA"/>
</dbReference>
<evidence type="ECO:0000256" key="7">
    <source>
        <dbReference type="ARBA" id="ARBA00023295"/>
    </source>
</evidence>
<dbReference type="CDD" id="cd07999">
    <property type="entry name" value="GH7_CBH_EG"/>
    <property type="match status" value="1"/>
</dbReference>
<name>A0A074WUT9_9PEZI</name>
<evidence type="ECO:0000256" key="10">
    <source>
        <dbReference type="SAM" id="SignalP"/>
    </source>
</evidence>
<dbReference type="GO" id="GO:0008810">
    <property type="term" value="F:cellulase activity"/>
    <property type="evidence" value="ECO:0007669"/>
    <property type="project" value="UniProtKB-EC"/>
</dbReference>
<keyword evidence="5" id="KW-0325">Glycoprotein</keyword>
<comment type="similarity">
    <text evidence="2 9">Belongs to the glycosyl hydrolase 7 (cellulase C) family.</text>
</comment>
<dbReference type="GeneID" id="25413056"/>
<keyword evidence="3 9" id="KW-0378">Hydrolase</keyword>
<protein>
    <recommendedName>
        <fullName evidence="9">Glucanase</fullName>
        <ecNumber evidence="9">3.2.1.-</ecNumber>
    </recommendedName>
</protein>
<keyword evidence="6" id="KW-0119">Carbohydrate metabolism</keyword>
<dbReference type="Pfam" id="PF00840">
    <property type="entry name" value="Glyco_hydro_7"/>
    <property type="match status" value="1"/>
</dbReference>
<keyword evidence="4 9" id="KW-0136">Cellulose degradation</keyword>
<keyword evidence="8 9" id="KW-0624">Polysaccharide degradation</keyword>
<evidence type="ECO:0000256" key="8">
    <source>
        <dbReference type="ARBA" id="ARBA00023326"/>
    </source>
</evidence>
<dbReference type="HOGENOM" id="CLU_020817_0_1_1"/>
<dbReference type="PANTHER" id="PTHR33753">
    <property type="entry name" value="1,4-BETA-D-GLUCAN CELLOBIOHYDROLASE B"/>
    <property type="match status" value="1"/>
</dbReference>
<evidence type="ECO:0000256" key="3">
    <source>
        <dbReference type="ARBA" id="ARBA00022801"/>
    </source>
</evidence>
<dbReference type="InterPro" id="IPR037019">
    <property type="entry name" value="Glyco_hydro_7_sf"/>
</dbReference>
<dbReference type="RefSeq" id="XP_013431068.1">
    <property type="nucleotide sequence ID" value="XM_013575614.1"/>
</dbReference>
<evidence type="ECO:0000256" key="6">
    <source>
        <dbReference type="ARBA" id="ARBA00023277"/>
    </source>
</evidence>
<comment type="catalytic activity">
    <reaction evidence="1">
        <text>Endohydrolysis of (1-&gt;4)-beta-D-glucosidic linkages in cellulose, lichenin and cereal beta-D-glucans.</text>
        <dbReference type="EC" id="3.2.1.4"/>
    </reaction>
</comment>
<dbReference type="SUPFAM" id="SSF49899">
    <property type="entry name" value="Concanavalin A-like lectins/glucanases"/>
    <property type="match status" value="1"/>
</dbReference>
<feature type="signal peptide" evidence="10">
    <location>
        <begin position="1"/>
        <end position="16"/>
    </location>
</feature>
<proteinExistence type="inferred from homology"/>
<dbReference type="GO" id="GO:0030245">
    <property type="term" value="P:cellulose catabolic process"/>
    <property type="evidence" value="ECO:0007669"/>
    <property type="project" value="UniProtKB-KW"/>
</dbReference>
<sequence length="425" mass="44790">MSSILALTGLLAIAAAQQIGKTPEVHPKLPTQLCTTRHGCVTQQTSVVLDALTHSIQNIKTGASCENSTGFPDQTICPNAQACGRNCAIQGINDYAQHGVTVSGNSMTLHQYLNVNGTETSVSPRLYLLAPGGQNYDLLKLLNQEFTFTVDVSNLPCGMNGALYLSEMSATGGRSSLNPAGAAYGTGYCDAQCPKSAWINGVANINDNGACCNEMDIWEANAVDTQFTPHACNITGLYECSGASCSSTGVCDQIGCGYNSYAYGNKTFYGRGDVVNTNKPLTVVTRFYTSDGTATGTLSNITRLYIQNNKVIQNAVVQVAGMGVNSIEEPFCEIVASSFQQHGGLAQMGKALGRGMVLAMSIWNDPGQFMNWLDSGNAGPCNATEGNPALIEANDPTTSVTFSDIRIGDIGSTTNTGRGGYQFFA</sequence>